<proteinExistence type="predicted"/>
<evidence type="ECO:0000313" key="1">
    <source>
        <dbReference type="EMBL" id="QJA91033.1"/>
    </source>
</evidence>
<gene>
    <name evidence="1" type="ORF">MM415B03496_0002</name>
</gene>
<accession>A0A6M3L9A3</accession>
<dbReference type="AlphaFoldDB" id="A0A6M3L9A3"/>
<name>A0A6M3L9A3_9ZZZZ</name>
<dbReference type="EMBL" id="MT142956">
    <property type="protein sequence ID" value="QJA91033.1"/>
    <property type="molecule type" value="Genomic_DNA"/>
</dbReference>
<reference evidence="1" key="1">
    <citation type="submission" date="2020-03" db="EMBL/GenBank/DDBJ databases">
        <title>The deep terrestrial virosphere.</title>
        <authorList>
            <person name="Holmfeldt K."/>
            <person name="Nilsson E."/>
            <person name="Simone D."/>
            <person name="Lopez-Fernandez M."/>
            <person name="Wu X."/>
            <person name="de Brujin I."/>
            <person name="Lundin D."/>
            <person name="Andersson A."/>
            <person name="Bertilsson S."/>
            <person name="Dopson M."/>
        </authorList>
    </citation>
    <scope>NUCLEOTIDE SEQUENCE</scope>
    <source>
        <strain evidence="1">MM415B03496</strain>
    </source>
</reference>
<sequence length="100" mass="10931">MNIEEYADILNLTLVIRRYHNQSNRWSAAFEDCETKDDATSSILASESGEGQTPAAAVNDYVVKIQGKLLVQHAGSSNLRRDVIVPMTLTGLGKPQPCTP</sequence>
<protein>
    <submittedName>
        <fullName evidence="1">Uncharacterized protein</fullName>
    </submittedName>
</protein>
<organism evidence="1">
    <name type="scientific">viral metagenome</name>
    <dbReference type="NCBI Taxonomy" id="1070528"/>
    <lineage>
        <taxon>unclassified sequences</taxon>
        <taxon>metagenomes</taxon>
        <taxon>organismal metagenomes</taxon>
    </lineage>
</organism>